<dbReference type="PANTHER" id="PTHR33169:SF14">
    <property type="entry name" value="TRANSCRIPTIONAL REGULATOR RV3488"/>
    <property type="match status" value="1"/>
</dbReference>
<sequence length="194" mass="21810">MAGPASAAPRRSPLAMAVLLLLGIEPLHPYGLRRRIHDWDKDRVVNVTQRNSVYQTVERLERAGLITQVGTAQQEKRPDKTLYRTTEEGAETARRWLLELLTEPVEEYPSFPAALAFLGVLPRETVLAALRERARTLAERLEREDAEVAAAIAALPEGHLEPVNLIEYDYLRTMCSAELAWLERAIEGFAAEPE</sequence>
<dbReference type="eggNOG" id="COG1695">
    <property type="taxonomic scope" value="Bacteria"/>
</dbReference>
<organism evidence="2 3">
    <name type="scientific">Streptantibioticus cattleyicolor (strain ATCC 35852 / DSM 46488 / JCM 4925 / NBRC 14057 / NRRL 8057)</name>
    <name type="common">Streptomyces cattleya</name>
    <dbReference type="NCBI Taxonomy" id="1003195"/>
    <lineage>
        <taxon>Bacteria</taxon>
        <taxon>Bacillati</taxon>
        <taxon>Actinomycetota</taxon>
        <taxon>Actinomycetes</taxon>
        <taxon>Kitasatosporales</taxon>
        <taxon>Streptomycetaceae</taxon>
        <taxon>Streptantibioticus</taxon>
    </lineage>
</organism>
<proteinExistence type="predicted"/>
<evidence type="ECO:0000313" key="3">
    <source>
        <dbReference type="Proteomes" id="UP000007842"/>
    </source>
</evidence>
<dbReference type="HOGENOM" id="CLU_089258_4_0_11"/>
<accession>G8WWA1</accession>
<dbReference type="KEGG" id="scy:SCATT_13870"/>
<dbReference type="RefSeq" id="WP_014627592.1">
    <property type="nucleotide sequence ID" value="NC_016111.1"/>
</dbReference>
<dbReference type="InterPro" id="IPR052509">
    <property type="entry name" value="Metal_resp_DNA-bind_regulator"/>
</dbReference>
<dbReference type="Pfam" id="PF03551">
    <property type="entry name" value="PadR"/>
    <property type="match status" value="1"/>
</dbReference>
<evidence type="ECO:0000259" key="1">
    <source>
        <dbReference type="Pfam" id="PF03551"/>
    </source>
</evidence>
<keyword evidence="3" id="KW-1185">Reference proteome</keyword>
<dbReference type="EMBL" id="CP003219">
    <property type="protein sequence ID" value="AEW93758.1"/>
    <property type="molecule type" value="Genomic_DNA"/>
</dbReference>
<dbReference type="PATRIC" id="fig|1003195.29.peg.1391"/>
<dbReference type="Proteomes" id="UP000007842">
    <property type="component" value="Chromosome"/>
</dbReference>
<name>G8WWA1_STREN</name>
<dbReference type="InterPro" id="IPR036388">
    <property type="entry name" value="WH-like_DNA-bd_sf"/>
</dbReference>
<feature type="domain" description="Transcription regulator PadR N-terminal" evidence="1">
    <location>
        <begin position="18"/>
        <end position="93"/>
    </location>
</feature>
<dbReference type="InterPro" id="IPR005149">
    <property type="entry name" value="Tscrpt_reg_PadR_N"/>
</dbReference>
<dbReference type="AlphaFoldDB" id="G8WWA1"/>
<dbReference type="Gene3D" id="1.10.10.10">
    <property type="entry name" value="Winged helix-like DNA-binding domain superfamily/Winged helix DNA-binding domain"/>
    <property type="match status" value="1"/>
</dbReference>
<protein>
    <submittedName>
        <fullName evidence="2">Putative PadR transcriptional regulator</fullName>
    </submittedName>
</protein>
<dbReference type="InterPro" id="IPR036390">
    <property type="entry name" value="WH_DNA-bd_sf"/>
</dbReference>
<dbReference type="SUPFAM" id="SSF46785">
    <property type="entry name" value="Winged helix' DNA-binding domain"/>
    <property type="match status" value="1"/>
</dbReference>
<dbReference type="PANTHER" id="PTHR33169">
    <property type="entry name" value="PADR-FAMILY TRANSCRIPTIONAL REGULATOR"/>
    <property type="match status" value="1"/>
</dbReference>
<evidence type="ECO:0000313" key="2">
    <source>
        <dbReference type="EMBL" id="AEW93758.1"/>
    </source>
</evidence>
<reference evidence="3" key="1">
    <citation type="submission" date="2011-12" db="EMBL/GenBank/DDBJ databases">
        <title>Complete genome sequence of Streptomyces cattleya strain DSM 46488.</title>
        <authorList>
            <person name="Ou H.-Y."/>
            <person name="Li P."/>
            <person name="Zhao C."/>
            <person name="O'Hagan D."/>
            <person name="Deng Z."/>
        </authorList>
    </citation>
    <scope>NUCLEOTIDE SEQUENCE [LARGE SCALE GENOMIC DNA]</scope>
    <source>
        <strain evidence="3">ATCC 35852 / DSM 46488 / JCM 4925 / NBRC 14057 / NRRL 8057</strain>
    </source>
</reference>
<gene>
    <name evidence="2" type="ordered locus">SCATT_13870</name>
</gene>
<dbReference type="OrthoDB" id="8443918at2"/>